<dbReference type="RefSeq" id="WP_123271993.1">
    <property type="nucleotide sequence ID" value="NZ_RJJQ01000014.1"/>
</dbReference>
<keyword evidence="8" id="KW-1003">Cell membrane</keyword>
<sequence length="270" mass="28913">MQGASRRALATARQALGAQIGSGSDADALGDELLAIAKVLGSSASLRRALTDPSTEAAGRINLAGRVFGGKVSDAAEHVLRACVGHRWSDERDLGLGLERLGVEAILTGAERAGRIDDVEDELFRFERIIAGDRDLEDALTDRRRDSADKADLVGKLLKGKAAPETIRLARLAAGGTRERSVERELQSYVAIAAALRDRLVATVTSAVELTESERNRLGESLSRIYERPVHLNTVVDRSIVGGLRVQVGDEVIDGTIATRLEDARRVMAG</sequence>
<reference evidence="9 10" key="1">
    <citation type="submission" date="2018-11" db="EMBL/GenBank/DDBJ databases">
        <title>Draft genome of Simplicispira Flexivirga sp. BO-16.</title>
        <authorList>
            <person name="Im W.T."/>
        </authorList>
    </citation>
    <scope>NUCLEOTIDE SEQUENCE [LARGE SCALE GENOMIC DNA]</scope>
    <source>
        <strain evidence="9 10">BO-16</strain>
    </source>
</reference>
<accession>A0A3M9M5P5</accession>
<dbReference type="HAMAP" id="MF_01416">
    <property type="entry name" value="ATP_synth_delta_bact"/>
    <property type="match status" value="1"/>
</dbReference>
<evidence type="ECO:0000256" key="7">
    <source>
        <dbReference type="ARBA" id="ARBA00023310"/>
    </source>
</evidence>
<dbReference type="NCBIfam" id="TIGR01145">
    <property type="entry name" value="ATP_synt_delta"/>
    <property type="match status" value="1"/>
</dbReference>
<organism evidence="9 10">
    <name type="scientific">Flexivirga caeni</name>
    <dbReference type="NCBI Taxonomy" id="2294115"/>
    <lineage>
        <taxon>Bacteria</taxon>
        <taxon>Bacillati</taxon>
        <taxon>Actinomycetota</taxon>
        <taxon>Actinomycetes</taxon>
        <taxon>Micrococcales</taxon>
        <taxon>Dermacoccaceae</taxon>
        <taxon>Flexivirga</taxon>
    </lineage>
</organism>
<dbReference type="GO" id="GO:0045259">
    <property type="term" value="C:proton-transporting ATP synthase complex"/>
    <property type="evidence" value="ECO:0007669"/>
    <property type="project" value="UniProtKB-KW"/>
</dbReference>
<comment type="subcellular location">
    <subcellularLocation>
        <location evidence="8">Cell membrane</location>
        <topology evidence="8">Peripheral membrane protein</topology>
    </subcellularLocation>
    <subcellularLocation>
        <location evidence="1">Membrane</location>
    </subcellularLocation>
</comment>
<evidence type="ECO:0000256" key="5">
    <source>
        <dbReference type="ARBA" id="ARBA00023136"/>
    </source>
</evidence>
<keyword evidence="3 8" id="KW-0375">Hydrogen ion transport</keyword>
<dbReference type="GO" id="GO:0005886">
    <property type="term" value="C:plasma membrane"/>
    <property type="evidence" value="ECO:0007669"/>
    <property type="project" value="UniProtKB-SubCell"/>
</dbReference>
<dbReference type="OrthoDB" id="5242917at2"/>
<evidence type="ECO:0000256" key="2">
    <source>
        <dbReference type="ARBA" id="ARBA00022448"/>
    </source>
</evidence>
<dbReference type="PRINTS" id="PR00125">
    <property type="entry name" value="ATPASEDELTA"/>
</dbReference>
<dbReference type="EMBL" id="RJJQ01000014">
    <property type="protein sequence ID" value="RNI20899.1"/>
    <property type="molecule type" value="Genomic_DNA"/>
</dbReference>
<comment type="function">
    <text evidence="8">This protein is part of the stalk that links CF(0) to CF(1). It either transmits conformational changes from CF(0) to CF(1) or is implicated in proton conduction.</text>
</comment>
<dbReference type="InterPro" id="IPR020781">
    <property type="entry name" value="ATPase_OSCP/d_CS"/>
</dbReference>
<dbReference type="Proteomes" id="UP000271678">
    <property type="component" value="Unassembled WGS sequence"/>
</dbReference>
<dbReference type="NCBIfam" id="NF009967">
    <property type="entry name" value="PRK13430.1"/>
    <property type="match status" value="1"/>
</dbReference>
<comment type="caution">
    <text evidence="9">The sequence shown here is derived from an EMBL/GenBank/DDBJ whole genome shotgun (WGS) entry which is preliminary data.</text>
</comment>
<protein>
    <recommendedName>
        <fullName evidence="8">ATP synthase subunit delta</fullName>
    </recommendedName>
    <alternativeName>
        <fullName evidence="8">ATP synthase F(1) sector subunit delta</fullName>
    </alternativeName>
    <alternativeName>
        <fullName evidence="8">F-type ATPase subunit delta</fullName>
        <shortName evidence="8">F-ATPase subunit delta</shortName>
    </alternativeName>
</protein>
<evidence type="ECO:0000256" key="1">
    <source>
        <dbReference type="ARBA" id="ARBA00004370"/>
    </source>
</evidence>
<evidence type="ECO:0000256" key="6">
    <source>
        <dbReference type="ARBA" id="ARBA00023196"/>
    </source>
</evidence>
<evidence type="ECO:0000256" key="3">
    <source>
        <dbReference type="ARBA" id="ARBA00022781"/>
    </source>
</evidence>
<evidence type="ECO:0000313" key="9">
    <source>
        <dbReference type="EMBL" id="RNI20899.1"/>
    </source>
</evidence>
<comment type="function">
    <text evidence="8">F(1)F(0) ATP synthase produces ATP from ADP in the presence of a proton or sodium gradient. F-type ATPases consist of two structural domains, F(1) containing the extramembraneous catalytic core and F(0) containing the membrane proton channel, linked together by a central stalk and a peripheral stalk. During catalysis, ATP synthesis in the catalytic domain of F(1) is coupled via a rotary mechanism of the central stalk subunits to proton translocation.</text>
</comment>
<evidence type="ECO:0000256" key="8">
    <source>
        <dbReference type="HAMAP-Rule" id="MF_01416"/>
    </source>
</evidence>
<keyword evidence="10" id="KW-1185">Reference proteome</keyword>
<dbReference type="AlphaFoldDB" id="A0A3M9M5P5"/>
<keyword evidence="6 8" id="KW-0139">CF(1)</keyword>
<dbReference type="Pfam" id="PF00213">
    <property type="entry name" value="OSCP"/>
    <property type="match status" value="1"/>
</dbReference>
<keyword evidence="4 8" id="KW-0406">Ion transport</keyword>
<evidence type="ECO:0000256" key="4">
    <source>
        <dbReference type="ARBA" id="ARBA00023065"/>
    </source>
</evidence>
<dbReference type="PANTHER" id="PTHR11910">
    <property type="entry name" value="ATP SYNTHASE DELTA CHAIN"/>
    <property type="match status" value="1"/>
</dbReference>
<dbReference type="PROSITE" id="PS00389">
    <property type="entry name" value="ATPASE_DELTA"/>
    <property type="match status" value="1"/>
</dbReference>
<evidence type="ECO:0000313" key="10">
    <source>
        <dbReference type="Proteomes" id="UP000271678"/>
    </source>
</evidence>
<comment type="similarity">
    <text evidence="8">Belongs to the ATPase delta chain family.</text>
</comment>
<dbReference type="GO" id="GO:0016787">
    <property type="term" value="F:hydrolase activity"/>
    <property type="evidence" value="ECO:0007669"/>
    <property type="project" value="UniProtKB-KW"/>
</dbReference>
<keyword evidence="5 8" id="KW-0472">Membrane</keyword>
<name>A0A3M9M5P5_9MICO</name>
<keyword evidence="9" id="KW-0378">Hydrolase</keyword>
<keyword evidence="2 8" id="KW-0813">Transport</keyword>
<dbReference type="InterPro" id="IPR000711">
    <property type="entry name" value="ATPase_OSCP/dsu"/>
</dbReference>
<gene>
    <name evidence="8" type="primary">atpH</name>
    <name evidence="9" type="ORF">EFY87_13435</name>
</gene>
<proteinExistence type="inferred from homology"/>
<dbReference type="GO" id="GO:0046933">
    <property type="term" value="F:proton-transporting ATP synthase activity, rotational mechanism"/>
    <property type="evidence" value="ECO:0007669"/>
    <property type="project" value="UniProtKB-UniRule"/>
</dbReference>
<keyword evidence="7 8" id="KW-0066">ATP synthesis</keyword>